<dbReference type="Proteomes" id="UP000499080">
    <property type="component" value="Unassembled WGS sequence"/>
</dbReference>
<gene>
    <name evidence="1" type="ORF">AVEN_46390_1</name>
</gene>
<comment type="caution">
    <text evidence="1">The sequence shown here is derived from an EMBL/GenBank/DDBJ whole genome shotgun (WGS) entry which is preliminary data.</text>
</comment>
<evidence type="ECO:0000313" key="2">
    <source>
        <dbReference type="Proteomes" id="UP000499080"/>
    </source>
</evidence>
<sequence>MVEIGEGKKVKSPGINLRFVDTFKFMACSLENLAKNVKDFRETAKYFPKDKLDLVTRKGVYPYDYMDSWEKCEETRLPNKKDFYNQMTESHISHKDYAHAKTVWKTFGIKNLGEYSNLYVKTDVLILADVM</sequence>
<dbReference type="EMBL" id="BGPR01003660">
    <property type="protein sequence ID" value="GBM90903.1"/>
    <property type="molecule type" value="Genomic_DNA"/>
</dbReference>
<name>A0A4Y2JKL0_ARAVE</name>
<dbReference type="PANTHER" id="PTHR31511">
    <property type="entry name" value="PROTEIN CBG23764"/>
    <property type="match status" value="1"/>
</dbReference>
<protein>
    <recommendedName>
        <fullName evidence="3">DNA-directed DNA polymerase</fullName>
    </recommendedName>
</protein>
<dbReference type="AlphaFoldDB" id="A0A4Y2JKL0"/>
<organism evidence="1 2">
    <name type="scientific">Araneus ventricosus</name>
    <name type="common">Orbweaver spider</name>
    <name type="synonym">Epeira ventricosa</name>
    <dbReference type="NCBI Taxonomy" id="182803"/>
    <lineage>
        <taxon>Eukaryota</taxon>
        <taxon>Metazoa</taxon>
        <taxon>Ecdysozoa</taxon>
        <taxon>Arthropoda</taxon>
        <taxon>Chelicerata</taxon>
        <taxon>Arachnida</taxon>
        <taxon>Araneae</taxon>
        <taxon>Araneomorphae</taxon>
        <taxon>Entelegynae</taxon>
        <taxon>Araneoidea</taxon>
        <taxon>Araneidae</taxon>
        <taxon>Araneus</taxon>
    </lineage>
</organism>
<evidence type="ECO:0000313" key="1">
    <source>
        <dbReference type="EMBL" id="GBM90903.1"/>
    </source>
</evidence>
<keyword evidence="2" id="KW-1185">Reference proteome</keyword>
<proteinExistence type="predicted"/>
<reference evidence="1 2" key="1">
    <citation type="journal article" date="2019" name="Sci. Rep.">
        <title>Orb-weaving spider Araneus ventricosus genome elucidates the spidroin gene catalogue.</title>
        <authorList>
            <person name="Kono N."/>
            <person name="Nakamura H."/>
            <person name="Ohtoshi R."/>
            <person name="Moran D.A.P."/>
            <person name="Shinohara A."/>
            <person name="Yoshida Y."/>
            <person name="Fujiwara M."/>
            <person name="Mori M."/>
            <person name="Tomita M."/>
            <person name="Arakawa K."/>
        </authorList>
    </citation>
    <scope>NUCLEOTIDE SEQUENCE [LARGE SCALE GENOMIC DNA]</scope>
</reference>
<dbReference type="PANTHER" id="PTHR31511:SF12">
    <property type="entry name" value="RHO TERMINATION FACTOR N-TERMINAL DOMAIN-CONTAINING PROTEIN"/>
    <property type="match status" value="1"/>
</dbReference>
<dbReference type="OrthoDB" id="6417425at2759"/>
<evidence type="ECO:0008006" key="3">
    <source>
        <dbReference type="Google" id="ProtNLM"/>
    </source>
</evidence>
<accession>A0A4Y2JKL0</accession>